<reference evidence="11 12" key="1">
    <citation type="journal article" date="2016" name="Nat. Commun.">
        <title>Thousands of microbial genomes shed light on interconnected biogeochemical processes in an aquifer system.</title>
        <authorList>
            <person name="Anantharaman K."/>
            <person name="Brown C.T."/>
            <person name="Hug L.A."/>
            <person name="Sharon I."/>
            <person name="Castelle C.J."/>
            <person name="Probst A.J."/>
            <person name="Thomas B.C."/>
            <person name="Singh A."/>
            <person name="Wilkins M.J."/>
            <person name="Karaoz U."/>
            <person name="Brodie E.L."/>
            <person name="Williams K.H."/>
            <person name="Hubbard S.S."/>
            <person name="Banfield J.F."/>
        </authorList>
    </citation>
    <scope>NUCLEOTIDE SEQUENCE [LARGE SCALE GENOMIC DNA]</scope>
</reference>
<keyword evidence="5 8" id="KW-0687">Ribonucleoprotein</keyword>
<keyword evidence="4 8" id="KW-0689">Ribosomal protein</keyword>
<comment type="caution">
    <text evidence="11">The sequence shown here is derived from an EMBL/GenBank/DDBJ whole genome shotgun (WGS) entry which is preliminary data.</text>
</comment>
<evidence type="ECO:0000256" key="5">
    <source>
        <dbReference type="ARBA" id="ARBA00023274"/>
    </source>
</evidence>
<sequence>MARVTVSKSRDNEWQQKLLELRRVTRVVAGGKRMSFRVVMVIGDQKGRVGVGVAKGKDVARATEKSVFQAKKNIFQVPVVDGTIPHQVEAKHSSARIIIKPAAKGRGLIAGGAARVVLSFAGIKDATTKNLGRTTNRLTNAEATIRALKKLKISSKIIKQQ</sequence>
<dbReference type="GO" id="GO:0019843">
    <property type="term" value="F:rRNA binding"/>
    <property type="evidence" value="ECO:0007669"/>
    <property type="project" value="UniProtKB-KW"/>
</dbReference>
<evidence type="ECO:0000313" key="11">
    <source>
        <dbReference type="EMBL" id="OGY40210.1"/>
    </source>
</evidence>
<dbReference type="InterPro" id="IPR020568">
    <property type="entry name" value="Ribosomal_Su5_D2-typ_SF"/>
</dbReference>
<dbReference type="PROSITE" id="PS50881">
    <property type="entry name" value="S5_DSRBD"/>
    <property type="match status" value="1"/>
</dbReference>
<name>A0A1G1XKS3_9BACT</name>
<dbReference type="NCBIfam" id="TIGR01021">
    <property type="entry name" value="rpsE_bact"/>
    <property type="match status" value="1"/>
</dbReference>
<dbReference type="InterPro" id="IPR013810">
    <property type="entry name" value="Ribosomal_uS5_N"/>
</dbReference>
<dbReference type="AlphaFoldDB" id="A0A1G1XKS3"/>
<evidence type="ECO:0000256" key="4">
    <source>
        <dbReference type="ARBA" id="ARBA00022980"/>
    </source>
</evidence>
<dbReference type="PANTHER" id="PTHR48277:SF1">
    <property type="entry name" value="MITOCHONDRIAL RIBOSOMAL PROTEIN S5"/>
    <property type="match status" value="1"/>
</dbReference>
<dbReference type="Gene3D" id="3.30.230.10">
    <property type="match status" value="1"/>
</dbReference>
<dbReference type="InterPro" id="IPR000851">
    <property type="entry name" value="Ribosomal_uS5"/>
</dbReference>
<gene>
    <name evidence="11" type="ORF">A2570_02900</name>
</gene>
<evidence type="ECO:0000256" key="3">
    <source>
        <dbReference type="ARBA" id="ARBA00022884"/>
    </source>
</evidence>
<dbReference type="SUPFAM" id="SSF54768">
    <property type="entry name" value="dsRNA-binding domain-like"/>
    <property type="match status" value="1"/>
</dbReference>
<evidence type="ECO:0000256" key="7">
    <source>
        <dbReference type="ARBA" id="ARBA00035519"/>
    </source>
</evidence>
<dbReference type="Pfam" id="PF03719">
    <property type="entry name" value="Ribosomal_S5_C"/>
    <property type="match status" value="1"/>
</dbReference>
<dbReference type="EMBL" id="MHHY01000009">
    <property type="protein sequence ID" value="OGY40210.1"/>
    <property type="molecule type" value="Genomic_DNA"/>
</dbReference>
<dbReference type="SUPFAM" id="SSF54211">
    <property type="entry name" value="Ribosomal protein S5 domain 2-like"/>
    <property type="match status" value="1"/>
</dbReference>
<evidence type="ECO:0000256" key="6">
    <source>
        <dbReference type="ARBA" id="ARBA00035255"/>
    </source>
</evidence>
<dbReference type="Gene3D" id="3.30.160.20">
    <property type="match status" value="1"/>
</dbReference>
<dbReference type="PANTHER" id="PTHR48277">
    <property type="entry name" value="MITOCHONDRIAL RIBOSOMAL PROTEIN S5"/>
    <property type="match status" value="1"/>
</dbReference>
<protein>
    <recommendedName>
        <fullName evidence="6">Small ribosomal subunit protein uS5</fullName>
    </recommendedName>
    <alternativeName>
        <fullName evidence="7">30S ribosomal protein S5</fullName>
    </alternativeName>
</protein>
<dbReference type="GO" id="GO:0005737">
    <property type="term" value="C:cytoplasm"/>
    <property type="evidence" value="ECO:0007669"/>
    <property type="project" value="UniProtKB-ARBA"/>
</dbReference>
<proteinExistence type="inferred from homology"/>
<dbReference type="FunFam" id="3.30.230.10:FF:000002">
    <property type="entry name" value="30S ribosomal protein S5"/>
    <property type="match status" value="1"/>
</dbReference>
<evidence type="ECO:0000259" key="10">
    <source>
        <dbReference type="PROSITE" id="PS50881"/>
    </source>
</evidence>
<evidence type="ECO:0000256" key="8">
    <source>
        <dbReference type="PROSITE-ProRule" id="PRU00268"/>
    </source>
</evidence>
<evidence type="ECO:0000313" key="12">
    <source>
        <dbReference type="Proteomes" id="UP000178570"/>
    </source>
</evidence>
<dbReference type="InterPro" id="IPR005324">
    <property type="entry name" value="Ribosomal_uS5_C"/>
</dbReference>
<comment type="similarity">
    <text evidence="1 9">Belongs to the universal ribosomal protein uS5 family.</text>
</comment>
<keyword evidence="2" id="KW-0699">rRNA-binding</keyword>
<dbReference type="InterPro" id="IPR014721">
    <property type="entry name" value="Ribsml_uS5_D2-typ_fold_subgr"/>
</dbReference>
<feature type="domain" description="S5 DRBM" evidence="10">
    <location>
        <begin position="14"/>
        <end position="77"/>
    </location>
</feature>
<evidence type="ECO:0000256" key="2">
    <source>
        <dbReference type="ARBA" id="ARBA00022730"/>
    </source>
</evidence>
<dbReference type="Pfam" id="PF00333">
    <property type="entry name" value="Ribosomal_S5"/>
    <property type="match status" value="1"/>
</dbReference>
<evidence type="ECO:0000256" key="9">
    <source>
        <dbReference type="RuleBase" id="RU003823"/>
    </source>
</evidence>
<evidence type="ECO:0000256" key="1">
    <source>
        <dbReference type="ARBA" id="ARBA00008945"/>
    </source>
</evidence>
<dbReference type="GO" id="GO:0015935">
    <property type="term" value="C:small ribosomal subunit"/>
    <property type="evidence" value="ECO:0007669"/>
    <property type="project" value="InterPro"/>
</dbReference>
<keyword evidence="3" id="KW-0694">RNA-binding</keyword>
<dbReference type="STRING" id="1797529.A2570_02900"/>
<dbReference type="GO" id="GO:0003735">
    <property type="term" value="F:structural constituent of ribosome"/>
    <property type="evidence" value="ECO:0007669"/>
    <property type="project" value="UniProtKB-UniRule"/>
</dbReference>
<organism evidence="11 12">
    <name type="scientific">Candidatus Brennerbacteria bacterium RIFOXYD1_FULL_41_16</name>
    <dbReference type="NCBI Taxonomy" id="1797529"/>
    <lineage>
        <taxon>Bacteria</taxon>
        <taxon>Candidatus Brenneribacteriota</taxon>
    </lineage>
</organism>
<accession>A0A1G1XKS3</accession>
<dbReference type="GO" id="GO:0006412">
    <property type="term" value="P:translation"/>
    <property type="evidence" value="ECO:0007669"/>
    <property type="project" value="InterPro"/>
</dbReference>
<dbReference type="InterPro" id="IPR005712">
    <property type="entry name" value="Ribosomal_uS5_bac-type"/>
</dbReference>
<dbReference type="Proteomes" id="UP000178570">
    <property type="component" value="Unassembled WGS sequence"/>
</dbReference>